<dbReference type="CDD" id="cd01389">
    <property type="entry name" value="HMG-box_ROX1-like"/>
    <property type="match status" value="1"/>
</dbReference>
<evidence type="ECO:0000313" key="4">
    <source>
        <dbReference type="Proteomes" id="UP000037136"/>
    </source>
</evidence>
<sequence length="252" mass="28724">MCFLPESSLLQQRLNIPPLTLKLFTPVVYKLLHTKNDFEPNNSPKMRPRVAVVDNESPEPLVTFVTSDEEGNVHVFVADTAEMELVETIAQNFSRIIQQPVKVFRDSNLEKYRICPFPDGARGNVATYGDFCFECDLTEPASNDETSRIPRPRNKWILYRQHRSGSIKVAFPGITASEISTVASRWWREETQDVKDFWTQQAVEEERLHKENAILDCHCVATGAGPTATWALLTSFKWHQAPGKYRRGDALV</sequence>
<evidence type="ECO:0000256" key="1">
    <source>
        <dbReference type="PROSITE-ProRule" id="PRU00267"/>
    </source>
</evidence>
<feature type="domain" description="HMG box" evidence="2">
    <location>
        <begin position="149"/>
        <end position="212"/>
    </location>
</feature>
<reference evidence="3 4" key="1">
    <citation type="journal article" date="2015" name="BMC Genomics">
        <title>Gene expression during zombie ant biting behavior reflects the complexity underlying fungal parasitic behavioral manipulation.</title>
        <authorList>
            <person name="de Bekker C."/>
            <person name="Ohm R.A."/>
            <person name="Loreto R.G."/>
            <person name="Sebastian A."/>
            <person name="Albert I."/>
            <person name="Merrow M."/>
            <person name="Brachmann A."/>
            <person name="Hughes D.P."/>
        </authorList>
    </citation>
    <scope>NUCLEOTIDE SEQUENCE [LARGE SCALE GENOMIC DNA]</scope>
    <source>
        <strain evidence="3 4">SC16a</strain>
    </source>
</reference>
<dbReference type="Proteomes" id="UP000037136">
    <property type="component" value="Unassembled WGS sequence"/>
</dbReference>
<dbReference type="InterPro" id="IPR036910">
    <property type="entry name" value="HMG_box_dom_sf"/>
</dbReference>
<dbReference type="Pfam" id="PF00505">
    <property type="entry name" value="HMG_box"/>
    <property type="match status" value="1"/>
</dbReference>
<dbReference type="STRING" id="268505.A0A2A9PBR8"/>
<dbReference type="AlphaFoldDB" id="A0A2A9PBR8"/>
<gene>
    <name evidence="3" type="ORF">XA68_13741</name>
</gene>
<evidence type="ECO:0000259" key="2">
    <source>
        <dbReference type="PROSITE" id="PS50118"/>
    </source>
</evidence>
<keyword evidence="4" id="KW-1185">Reference proteome</keyword>
<name>A0A2A9PBR8_OPHUN</name>
<accession>A0A2A9PBR8</accession>
<dbReference type="Gene3D" id="1.10.30.10">
    <property type="entry name" value="High mobility group box domain"/>
    <property type="match status" value="1"/>
</dbReference>
<comment type="caution">
    <text evidence="3">The sequence shown here is derived from an EMBL/GenBank/DDBJ whole genome shotgun (WGS) entry which is preliminary data.</text>
</comment>
<dbReference type="OrthoDB" id="6247875at2759"/>
<evidence type="ECO:0000313" key="3">
    <source>
        <dbReference type="EMBL" id="PFH58377.1"/>
    </source>
</evidence>
<dbReference type="GO" id="GO:0005634">
    <property type="term" value="C:nucleus"/>
    <property type="evidence" value="ECO:0007669"/>
    <property type="project" value="UniProtKB-UniRule"/>
</dbReference>
<dbReference type="InterPro" id="IPR009071">
    <property type="entry name" value="HMG_box_dom"/>
</dbReference>
<proteinExistence type="predicted"/>
<organism evidence="3 4">
    <name type="scientific">Ophiocordyceps unilateralis</name>
    <name type="common">Zombie-ant fungus</name>
    <name type="synonym">Torrubia unilateralis</name>
    <dbReference type="NCBI Taxonomy" id="268505"/>
    <lineage>
        <taxon>Eukaryota</taxon>
        <taxon>Fungi</taxon>
        <taxon>Dikarya</taxon>
        <taxon>Ascomycota</taxon>
        <taxon>Pezizomycotina</taxon>
        <taxon>Sordariomycetes</taxon>
        <taxon>Hypocreomycetidae</taxon>
        <taxon>Hypocreales</taxon>
        <taxon>Ophiocordycipitaceae</taxon>
        <taxon>Ophiocordyceps</taxon>
    </lineage>
</organism>
<protein>
    <recommendedName>
        <fullName evidence="2">HMG box domain-containing protein</fullName>
    </recommendedName>
</protein>
<dbReference type="EMBL" id="LAZP02000297">
    <property type="protein sequence ID" value="PFH58377.1"/>
    <property type="molecule type" value="Genomic_DNA"/>
</dbReference>
<reference evidence="3 4" key="2">
    <citation type="journal article" date="2017" name="Sci. Rep.">
        <title>Ant-infecting Ophiocordyceps genomes reveal a high diversity of potential behavioral manipulation genes and a possible major role for enterotoxins.</title>
        <authorList>
            <person name="de Bekker C."/>
            <person name="Ohm R.A."/>
            <person name="Evans H.C."/>
            <person name="Brachmann A."/>
            <person name="Hughes D.P."/>
        </authorList>
    </citation>
    <scope>NUCLEOTIDE SEQUENCE [LARGE SCALE GENOMIC DNA]</scope>
    <source>
        <strain evidence="3 4">SC16a</strain>
    </source>
</reference>
<dbReference type="PROSITE" id="PS50118">
    <property type="entry name" value="HMG_BOX_2"/>
    <property type="match status" value="1"/>
</dbReference>
<dbReference type="SMART" id="SM00398">
    <property type="entry name" value="HMG"/>
    <property type="match status" value="1"/>
</dbReference>
<dbReference type="SUPFAM" id="SSF47095">
    <property type="entry name" value="HMG-box"/>
    <property type="match status" value="1"/>
</dbReference>
<keyword evidence="1" id="KW-0539">Nucleus</keyword>
<keyword evidence="1" id="KW-0238">DNA-binding</keyword>
<dbReference type="GO" id="GO:0003677">
    <property type="term" value="F:DNA binding"/>
    <property type="evidence" value="ECO:0007669"/>
    <property type="project" value="UniProtKB-UniRule"/>
</dbReference>
<feature type="DNA-binding region" description="HMG box" evidence="1">
    <location>
        <begin position="149"/>
        <end position="212"/>
    </location>
</feature>